<accession>A0A450W9E6</accession>
<protein>
    <submittedName>
        <fullName evidence="2">Uncharacterized protein</fullName>
    </submittedName>
</protein>
<dbReference type="AlphaFoldDB" id="A0A450W9E6"/>
<dbReference type="EMBL" id="CAADFP010000303">
    <property type="protein sequence ID" value="VFK34821.1"/>
    <property type="molecule type" value="Genomic_DNA"/>
</dbReference>
<evidence type="ECO:0000313" key="2">
    <source>
        <dbReference type="EMBL" id="VFK13659.1"/>
    </source>
</evidence>
<reference evidence="2" key="1">
    <citation type="submission" date="2019-02" db="EMBL/GenBank/DDBJ databases">
        <authorList>
            <person name="Gruber-Vodicka R. H."/>
            <person name="Seah K. B. B."/>
        </authorList>
    </citation>
    <scope>NUCLEOTIDE SEQUENCE</scope>
    <source>
        <strain evidence="2">BECK_S312</strain>
        <strain evidence="3">BECK_S426</strain>
    </source>
</reference>
<keyword evidence="1" id="KW-1133">Transmembrane helix</keyword>
<sequence>MLKNIHTSPHKVITIIMLSLFAALMMTACTHNVRYSDDLGEMRINSDDNVKPQKFREIAEPGDGYYTIVGRYLNSRDVPEVKKLFPSLKSIGDYPLTLMKKASITPENERSYWGDRGARSIKSLAIQS</sequence>
<feature type="transmembrane region" description="Helical" evidence="1">
    <location>
        <begin position="12"/>
        <end position="33"/>
    </location>
</feature>
<dbReference type="PROSITE" id="PS51257">
    <property type="entry name" value="PROKAR_LIPOPROTEIN"/>
    <property type="match status" value="1"/>
</dbReference>
<name>A0A450W9E6_9GAMM</name>
<dbReference type="EMBL" id="CAADFM010000092">
    <property type="protein sequence ID" value="VFK13659.1"/>
    <property type="molecule type" value="Genomic_DNA"/>
</dbReference>
<proteinExistence type="predicted"/>
<evidence type="ECO:0000256" key="1">
    <source>
        <dbReference type="SAM" id="Phobius"/>
    </source>
</evidence>
<keyword evidence="1" id="KW-0472">Membrane</keyword>
<keyword evidence="1" id="KW-0812">Transmembrane</keyword>
<evidence type="ECO:0000313" key="3">
    <source>
        <dbReference type="EMBL" id="VFK34821.1"/>
    </source>
</evidence>
<organism evidence="2">
    <name type="scientific">Candidatus Kentrum sp. LPFa</name>
    <dbReference type="NCBI Taxonomy" id="2126335"/>
    <lineage>
        <taxon>Bacteria</taxon>
        <taxon>Pseudomonadati</taxon>
        <taxon>Pseudomonadota</taxon>
        <taxon>Gammaproteobacteria</taxon>
        <taxon>Candidatus Kentrum</taxon>
    </lineage>
</organism>
<gene>
    <name evidence="2" type="ORF">BECKLPF1236A_GA0070988_100929</name>
    <name evidence="3" type="ORF">BECKLPF1236C_GA0070990_103033</name>
</gene>